<evidence type="ECO:0000313" key="9">
    <source>
        <dbReference type="Proteomes" id="UP001141434"/>
    </source>
</evidence>
<dbReference type="GO" id="GO:0016020">
    <property type="term" value="C:membrane"/>
    <property type="evidence" value="ECO:0007669"/>
    <property type="project" value="UniProtKB-SubCell"/>
</dbReference>
<evidence type="ECO:0000256" key="4">
    <source>
        <dbReference type="ARBA" id="ARBA00023136"/>
    </source>
</evidence>
<dbReference type="InterPro" id="IPR000626">
    <property type="entry name" value="Ubiquitin-like_dom"/>
</dbReference>
<feature type="compositionally biased region" description="Basic and acidic residues" evidence="6">
    <location>
        <begin position="569"/>
        <end position="583"/>
    </location>
</feature>
<evidence type="ECO:0000313" key="8">
    <source>
        <dbReference type="EMBL" id="KAJ5091266.1"/>
    </source>
</evidence>
<protein>
    <recommendedName>
        <fullName evidence="7">Ubiquitin-like domain-containing protein</fullName>
    </recommendedName>
</protein>
<reference evidence="8" key="1">
    <citation type="submission" date="2022-11" db="EMBL/GenBank/DDBJ databases">
        <authorList>
            <person name="Petersen C."/>
        </authorList>
    </citation>
    <scope>NUCLEOTIDE SEQUENCE</scope>
    <source>
        <strain evidence="8">IBT 34128</strain>
    </source>
</reference>
<dbReference type="FunFam" id="3.10.20.90:FF:000046">
    <property type="entry name" value="Homocysteine-responsive endoplasmic reticulum-resident ubiquitin-like domain member 2 protein"/>
    <property type="match status" value="1"/>
</dbReference>
<dbReference type="PANTHER" id="PTHR12943">
    <property type="entry name" value="HOMOCYSTEINE-RESPONSIVE ENDOPLASMIC RETICULUM-RESIDENT UNIQUITIN-LIKE DOMAIN HERPUD PROTEIN FAMILY MEMBER"/>
    <property type="match status" value="1"/>
</dbReference>
<dbReference type="Proteomes" id="UP001141434">
    <property type="component" value="Unassembled WGS sequence"/>
</dbReference>
<dbReference type="InterPro" id="IPR029071">
    <property type="entry name" value="Ubiquitin-like_domsf"/>
</dbReference>
<keyword evidence="5" id="KW-0834">Unfolded protein response</keyword>
<dbReference type="Pfam" id="PF00240">
    <property type="entry name" value="ubiquitin"/>
    <property type="match status" value="1"/>
</dbReference>
<dbReference type="Gene3D" id="3.10.20.90">
    <property type="entry name" value="Phosphatidylinositol 3-kinase Catalytic Subunit, Chain A, domain 1"/>
    <property type="match status" value="1"/>
</dbReference>
<evidence type="ECO:0000256" key="6">
    <source>
        <dbReference type="SAM" id="MobiDB-lite"/>
    </source>
</evidence>
<feature type="region of interest" description="Disordered" evidence="6">
    <location>
        <begin position="368"/>
        <end position="407"/>
    </location>
</feature>
<keyword evidence="3" id="KW-1133">Transmembrane helix</keyword>
<dbReference type="SUPFAM" id="SSF54236">
    <property type="entry name" value="Ubiquitin-like"/>
    <property type="match status" value="1"/>
</dbReference>
<dbReference type="InterPro" id="IPR039751">
    <property type="entry name" value="HERPUD1/2"/>
</dbReference>
<gene>
    <name evidence="8" type="ORF">NUU61_006136</name>
</gene>
<comment type="subcellular location">
    <subcellularLocation>
        <location evidence="1">Membrane</location>
    </subcellularLocation>
</comment>
<keyword evidence="9" id="KW-1185">Reference proteome</keyword>
<dbReference type="AlphaFoldDB" id="A0A9W9F0J7"/>
<evidence type="ECO:0000259" key="7">
    <source>
        <dbReference type="PROSITE" id="PS50053"/>
    </source>
</evidence>
<evidence type="ECO:0000256" key="1">
    <source>
        <dbReference type="ARBA" id="ARBA00004370"/>
    </source>
</evidence>
<keyword evidence="4" id="KW-0472">Membrane</keyword>
<organism evidence="8 9">
    <name type="scientific">Penicillium alfredii</name>
    <dbReference type="NCBI Taxonomy" id="1506179"/>
    <lineage>
        <taxon>Eukaryota</taxon>
        <taxon>Fungi</taxon>
        <taxon>Dikarya</taxon>
        <taxon>Ascomycota</taxon>
        <taxon>Pezizomycotina</taxon>
        <taxon>Eurotiomycetes</taxon>
        <taxon>Eurotiomycetidae</taxon>
        <taxon>Eurotiales</taxon>
        <taxon>Aspergillaceae</taxon>
        <taxon>Penicillium</taxon>
    </lineage>
</organism>
<dbReference type="PANTHER" id="PTHR12943:SF27">
    <property type="entry name" value="HOMOCYSTEINE-INDUCED ENDOPLASMIC RETICULUM PROTEIN, ISOFORM A"/>
    <property type="match status" value="1"/>
</dbReference>
<dbReference type="EMBL" id="JAPMSZ010000009">
    <property type="protein sequence ID" value="KAJ5091266.1"/>
    <property type="molecule type" value="Genomic_DNA"/>
</dbReference>
<feature type="compositionally biased region" description="Low complexity" evidence="6">
    <location>
        <begin position="584"/>
        <end position="593"/>
    </location>
</feature>
<evidence type="ECO:0000256" key="5">
    <source>
        <dbReference type="ARBA" id="ARBA00023230"/>
    </source>
</evidence>
<proteinExistence type="predicted"/>
<reference evidence="8" key="2">
    <citation type="journal article" date="2023" name="IMA Fungus">
        <title>Comparative genomic study of the Penicillium genus elucidates a diverse pangenome and 15 lateral gene transfer events.</title>
        <authorList>
            <person name="Petersen C."/>
            <person name="Sorensen T."/>
            <person name="Nielsen M.R."/>
            <person name="Sondergaard T.E."/>
            <person name="Sorensen J.L."/>
            <person name="Fitzpatrick D.A."/>
            <person name="Frisvad J.C."/>
            <person name="Nielsen K.L."/>
        </authorList>
    </citation>
    <scope>NUCLEOTIDE SEQUENCE</scope>
    <source>
        <strain evidence="8">IBT 34128</strain>
    </source>
</reference>
<feature type="region of interest" description="Disordered" evidence="6">
    <location>
        <begin position="176"/>
        <end position="227"/>
    </location>
</feature>
<evidence type="ECO:0000256" key="2">
    <source>
        <dbReference type="ARBA" id="ARBA00022692"/>
    </source>
</evidence>
<dbReference type="GO" id="GO:0030968">
    <property type="term" value="P:endoplasmic reticulum unfolded protein response"/>
    <property type="evidence" value="ECO:0007669"/>
    <property type="project" value="TreeGrafter"/>
</dbReference>
<dbReference type="GeneID" id="81395833"/>
<dbReference type="RefSeq" id="XP_056509464.1">
    <property type="nucleotide sequence ID" value="XM_056656664.1"/>
</dbReference>
<feature type="domain" description="Ubiquitin-like" evidence="7">
    <location>
        <begin position="20"/>
        <end position="82"/>
    </location>
</feature>
<accession>A0A9W9F0J7</accession>
<keyword evidence="2" id="KW-0812">Transmembrane</keyword>
<dbReference type="OrthoDB" id="21589at2759"/>
<feature type="compositionally biased region" description="Low complexity" evidence="6">
    <location>
        <begin position="373"/>
        <end position="391"/>
    </location>
</feature>
<evidence type="ECO:0000256" key="3">
    <source>
        <dbReference type="ARBA" id="ARBA00022989"/>
    </source>
</evidence>
<feature type="compositionally biased region" description="Pro residues" evidence="6">
    <location>
        <begin position="594"/>
        <end position="607"/>
    </location>
</feature>
<feature type="compositionally biased region" description="Polar residues" evidence="6">
    <location>
        <begin position="186"/>
        <end position="227"/>
    </location>
</feature>
<comment type="caution">
    <text evidence="8">The sequence shown here is derived from an EMBL/GenBank/DDBJ whole genome shotgun (WGS) entry which is preliminary data.</text>
</comment>
<sequence length="616" mass="67439">MTTDAPAAMDANESLRMITLHVLCPSLPSPNRFTFRDLSLSATIGQLKDKIAQSIPGRPTPENQRLIYSGRRLPNDDATLQEVFEPAEASEYSLHLVLPPVPAPTVSSASVSNMSTLTNQNLFGQRNSFQSSTGAAPSTLAQAAEGIRYRGQATSTRTNSTAQRSFPESLQHLLNERPTFGHPHNETNSSRRINTGASHENLGTTSLLSSHNNTQTAAPSTTSFGSTMTSVPSFSSLGYSTFPARPPTPSDEREILNTALWQIVDFENDLHRGAMPLIERVIHIRTQLLELQDRRVRTRSRTSGEVESLLSRILNIYQRADQIQTQTAQMPSLNFNRLSERSNFYSPPHPLFMVTSPNGYQGLVTPPNTQNYVPSSVSVPSPAVQQPQAVPLDGTTPGPAAAPEAPANPNAAAIENAVRRAALNQPRRNNNNNNNAEQPGLAHHMRRIWLFVRLYFFCYMISEPGTWTRIFFVSLSLLAALFSDTDVPQQLLSTIVGPVQRHLENLVQPAQQPAPAAADPNAGGPANELWTQLRRVERWLVLLLASLVPGIGERQVEARNAAEAAQNAERARQEEQARERDDQAANAANDANAPPQPDPSTNQPPPEQAGLPERAH</sequence>
<feature type="region of interest" description="Disordered" evidence="6">
    <location>
        <begin position="562"/>
        <end position="616"/>
    </location>
</feature>
<name>A0A9W9F0J7_9EURO</name>
<dbReference type="PROSITE" id="PS50053">
    <property type="entry name" value="UBIQUITIN_2"/>
    <property type="match status" value="1"/>
</dbReference>